<dbReference type="AlphaFoldDB" id="A0AAV4M766"/>
<evidence type="ECO:0008006" key="3">
    <source>
        <dbReference type="Google" id="ProtNLM"/>
    </source>
</evidence>
<protein>
    <recommendedName>
        <fullName evidence="3">Transposase</fullName>
    </recommendedName>
</protein>
<gene>
    <name evidence="1" type="ORF">CEXT_310301</name>
</gene>
<dbReference type="EMBL" id="BPLR01001891">
    <property type="protein sequence ID" value="GIX67650.1"/>
    <property type="molecule type" value="Genomic_DNA"/>
</dbReference>
<evidence type="ECO:0000313" key="1">
    <source>
        <dbReference type="EMBL" id="GIX67650.1"/>
    </source>
</evidence>
<comment type="caution">
    <text evidence="1">The sequence shown here is derived from an EMBL/GenBank/DDBJ whole genome shotgun (WGS) entry which is preliminary data.</text>
</comment>
<name>A0AAV4M766_CAEEX</name>
<reference evidence="1 2" key="1">
    <citation type="submission" date="2021-06" db="EMBL/GenBank/DDBJ databases">
        <title>Caerostris extrusa draft genome.</title>
        <authorList>
            <person name="Kono N."/>
            <person name="Arakawa K."/>
        </authorList>
    </citation>
    <scope>NUCLEOTIDE SEQUENCE [LARGE SCALE GENOMIC DNA]</scope>
</reference>
<evidence type="ECO:0000313" key="2">
    <source>
        <dbReference type="Proteomes" id="UP001054945"/>
    </source>
</evidence>
<dbReference type="Proteomes" id="UP001054945">
    <property type="component" value="Unassembled WGS sequence"/>
</dbReference>
<keyword evidence="2" id="KW-1185">Reference proteome</keyword>
<sequence>MVFAKGDRRYNRLDCFHKLPNKQGNSLLALLISPIRARYALQGIKLITDHGQTYVNLGIKTMVENGKLQDASYVLAGHKEWPSRQGDPTKS</sequence>
<proteinExistence type="predicted"/>
<accession>A0AAV4M766</accession>
<organism evidence="1 2">
    <name type="scientific">Caerostris extrusa</name>
    <name type="common">Bark spider</name>
    <name type="synonym">Caerostris bankana</name>
    <dbReference type="NCBI Taxonomy" id="172846"/>
    <lineage>
        <taxon>Eukaryota</taxon>
        <taxon>Metazoa</taxon>
        <taxon>Ecdysozoa</taxon>
        <taxon>Arthropoda</taxon>
        <taxon>Chelicerata</taxon>
        <taxon>Arachnida</taxon>
        <taxon>Araneae</taxon>
        <taxon>Araneomorphae</taxon>
        <taxon>Entelegynae</taxon>
        <taxon>Araneoidea</taxon>
        <taxon>Araneidae</taxon>
        <taxon>Caerostris</taxon>
    </lineage>
</organism>